<sequence>MATVNFLGPINKKSISVTCSSLKELKEFLSEDKDLKEWLSLCAVAVNDKIVSSLDIKLKDDDVVNLLPPVSGG</sequence>
<dbReference type="KEGG" id="cavi:CAV_0104"/>
<organism evidence="1 2">
    <name type="scientific">Campylobacter avium LMG 24591</name>
    <dbReference type="NCBI Taxonomy" id="522484"/>
    <lineage>
        <taxon>Bacteria</taxon>
        <taxon>Pseudomonadati</taxon>
        <taxon>Campylobacterota</taxon>
        <taxon>Epsilonproteobacteria</taxon>
        <taxon>Campylobacterales</taxon>
        <taxon>Campylobacteraceae</taxon>
        <taxon>Campylobacter</taxon>
    </lineage>
</organism>
<protein>
    <submittedName>
        <fullName evidence="1">Molybdopterin synthase, small subunit</fullName>
        <ecNumber evidence="1">2.8.1.12</ecNumber>
    </submittedName>
</protein>
<dbReference type="RefSeq" id="WP_094324571.1">
    <property type="nucleotide sequence ID" value="NZ_CP022347.1"/>
</dbReference>
<gene>
    <name evidence="1" type="primary">moaD</name>
    <name evidence="1" type="ORF">CAV_0104</name>
</gene>
<accession>A0A222MVR6</accession>
<dbReference type="GO" id="GO:0030366">
    <property type="term" value="F:molybdopterin synthase activity"/>
    <property type="evidence" value="ECO:0007669"/>
    <property type="project" value="UniProtKB-EC"/>
</dbReference>
<dbReference type="OrthoDB" id="5339935at2"/>
<dbReference type="InterPro" id="IPR012675">
    <property type="entry name" value="Beta-grasp_dom_sf"/>
</dbReference>
<dbReference type="AlphaFoldDB" id="A0A222MVR6"/>
<dbReference type="EC" id="2.8.1.12" evidence="1"/>
<dbReference type="InterPro" id="IPR003749">
    <property type="entry name" value="ThiS/MoaD-like"/>
</dbReference>
<evidence type="ECO:0000313" key="2">
    <source>
        <dbReference type="Proteomes" id="UP000201169"/>
    </source>
</evidence>
<keyword evidence="1" id="KW-0808">Transferase</keyword>
<keyword evidence="2" id="KW-1185">Reference proteome</keyword>
<dbReference type="InterPro" id="IPR016155">
    <property type="entry name" value="Mopterin_synth/thiamin_S_b"/>
</dbReference>
<dbReference type="Proteomes" id="UP000201169">
    <property type="component" value="Chromosome"/>
</dbReference>
<dbReference type="Gene3D" id="3.10.20.30">
    <property type="match status" value="1"/>
</dbReference>
<proteinExistence type="predicted"/>
<evidence type="ECO:0000313" key="1">
    <source>
        <dbReference type="EMBL" id="ASQ29776.1"/>
    </source>
</evidence>
<dbReference type="Pfam" id="PF02597">
    <property type="entry name" value="ThiS"/>
    <property type="match status" value="1"/>
</dbReference>
<dbReference type="SUPFAM" id="SSF54285">
    <property type="entry name" value="MoaD/ThiS"/>
    <property type="match status" value="1"/>
</dbReference>
<dbReference type="EMBL" id="CP022347">
    <property type="protein sequence ID" value="ASQ29776.1"/>
    <property type="molecule type" value="Genomic_DNA"/>
</dbReference>
<reference evidence="1 2" key="1">
    <citation type="submission" date="2017-07" db="EMBL/GenBank/DDBJ databases">
        <title>Analysis of two Campylobacter avium genomes and identification of a novel hippuricase gene.</title>
        <authorList>
            <person name="Miller W.G."/>
            <person name="Chapman M.H."/>
            <person name="Yee E."/>
            <person name="Revez J."/>
            <person name="Bono J.L."/>
            <person name="Rossi M."/>
        </authorList>
    </citation>
    <scope>NUCLEOTIDE SEQUENCE [LARGE SCALE GENOMIC DNA]</scope>
    <source>
        <strain evidence="1 2">LMG 24591</strain>
    </source>
</reference>
<name>A0A222MVR6_9BACT</name>